<dbReference type="Proteomes" id="UP000824540">
    <property type="component" value="Unassembled WGS sequence"/>
</dbReference>
<evidence type="ECO:0000313" key="2">
    <source>
        <dbReference type="Proteomes" id="UP000824540"/>
    </source>
</evidence>
<sequence length="134" mass="13957">MGQTTSLYAWGSCRSNRSKVNSPQASPNTDTPSSHCRSLVIMDLKTTRKWKSVESLFDAPVGPGLHGACPVVAALGDGHIAHQQVTGEVAGSEGTVGGLQEGQARNAAGTALLPAHHQPICMQAPAPVQVEIQH</sequence>
<accession>A0A8T2PVS7</accession>
<proteinExistence type="predicted"/>
<name>A0A8T2PVS7_9TELE</name>
<dbReference type="AlphaFoldDB" id="A0A8T2PVS7"/>
<keyword evidence="2" id="KW-1185">Reference proteome</keyword>
<evidence type="ECO:0000313" key="1">
    <source>
        <dbReference type="EMBL" id="KAG9355326.1"/>
    </source>
</evidence>
<organism evidence="1 2">
    <name type="scientific">Albula glossodonta</name>
    <name type="common">roundjaw bonefish</name>
    <dbReference type="NCBI Taxonomy" id="121402"/>
    <lineage>
        <taxon>Eukaryota</taxon>
        <taxon>Metazoa</taxon>
        <taxon>Chordata</taxon>
        <taxon>Craniata</taxon>
        <taxon>Vertebrata</taxon>
        <taxon>Euteleostomi</taxon>
        <taxon>Actinopterygii</taxon>
        <taxon>Neopterygii</taxon>
        <taxon>Teleostei</taxon>
        <taxon>Albuliformes</taxon>
        <taxon>Albulidae</taxon>
        <taxon>Albula</taxon>
    </lineage>
</organism>
<dbReference type="EMBL" id="JAFBMS010000001">
    <property type="protein sequence ID" value="KAG9355326.1"/>
    <property type="molecule type" value="Genomic_DNA"/>
</dbReference>
<protein>
    <submittedName>
        <fullName evidence="1">Uncharacterized protein</fullName>
    </submittedName>
</protein>
<comment type="caution">
    <text evidence="1">The sequence shown here is derived from an EMBL/GenBank/DDBJ whole genome shotgun (WGS) entry which is preliminary data.</text>
</comment>
<reference evidence="1" key="1">
    <citation type="thesis" date="2021" institute="BYU ScholarsArchive" country="Provo, UT, USA">
        <title>Applications of and Algorithms for Genome Assembly and Genomic Analyses with an Emphasis on Marine Teleosts.</title>
        <authorList>
            <person name="Pickett B.D."/>
        </authorList>
    </citation>
    <scope>NUCLEOTIDE SEQUENCE</scope>
    <source>
        <strain evidence="1">HI-2016</strain>
    </source>
</reference>
<gene>
    <name evidence="1" type="ORF">JZ751_000164</name>
</gene>